<gene>
    <name evidence="2" type="ORF">LACPH_002121</name>
</gene>
<name>A0ABY9L0T4_9LACO</name>
<protein>
    <submittedName>
        <fullName evidence="2">Uncharacterized protein</fullName>
    </submittedName>
</protein>
<evidence type="ECO:0000313" key="3">
    <source>
        <dbReference type="Proteomes" id="UP001233112"/>
    </source>
</evidence>
<dbReference type="EMBL" id="CP132482">
    <property type="protein sequence ID" value="WLV77377.1"/>
    <property type="molecule type" value="Genomic_DNA"/>
</dbReference>
<keyword evidence="3" id="KW-1185">Reference proteome</keyword>
<proteinExistence type="predicted"/>
<feature type="region of interest" description="Disordered" evidence="1">
    <location>
        <begin position="67"/>
        <end position="86"/>
    </location>
</feature>
<dbReference type="RefSeq" id="WP_306386881.1">
    <property type="nucleotide sequence ID" value="NZ_CP132482.1"/>
</dbReference>
<accession>A0ABY9L0T4</accession>
<reference evidence="2 3" key="1">
    <citation type="submission" date="2023-08" db="EMBL/GenBank/DDBJ databases">
        <authorList>
            <person name="Buchebner-Jance M."/>
        </authorList>
    </citation>
    <scope>NUCLEOTIDE SEQUENCE [LARGE SCALE GENOMIC DNA]</scope>
    <source>
        <strain evidence="2 3">NCIMB 15471</strain>
    </source>
</reference>
<evidence type="ECO:0000313" key="2">
    <source>
        <dbReference type="EMBL" id="WLV77377.1"/>
    </source>
</evidence>
<organism evidence="2 3">
    <name type="scientific">Lacticaseibacillus parahuelsenbergensis</name>
    <dbReference type="NCBI Taxonomy" id="3068305"/>
    <lineage>
        <taxon>Bacteria</taxon>
        <taxon>Bacillati</taxon>
        <taxon>Bacillota</taxon>
        <taxon>Bacilli</taxon>
        <taxon>Lactobacillales</taxon>
        <taxon>Lactobacillaceae</taxon>
        <taxon>Lacticaseibacillus</taxon>
    </lineage>
</organism>
<dbReference type="Proteomes" id="UP001233112">
    <property type="component" value="Chromosome"/>
</dbReference>
<evidence type="ECO:0000256" key="1">
    <source>
        <dbReference type="SAM" id="MobiDB-lite"/>
    </source>
</evidence>
<sequence>MDKGQGNDNLEILRELLTVHTFDAEVQVFDHEANDTHDVLQHTKTWVHEFEAQQGALDNLHDIESKVQSKPGEAEGIVATPSRVPS</sequence>